<feature type="transmembrane region" description="Helical" evidence="6">
    <location>
        <begin position="65"/>
        <end position="88"/>
    </location>
</feature>
<feature type="transmembrane region" description="Helical" evidence="6">
    <location>
        <begin position="266"/>
        <end position="287"/>
    </location>
</feature>
<gene>
    <name evidence="7" type="ORF">CVO76_14075</name>
</gene>
<feature type="transmembrane region" description="Helical" evidence="6">
    <location>
        <begin position="234"/>
        <end position="251"/>
    </location>
</feature>
<dbReference type="PANTHER" id="PTHR43124">
    <property type="entry name" value="PURINE EFFLUX PUMP PBUE"/>
    <property type="match status" value="1"/>
</dbReference>
<sequence>MVASSRHKDITSVSMKRSLWSRRPAPSTGFAVSAVALIAATYGLARLGYGLFLPAFSASFSLSPTVAGLTSSGASVLYCVSAALGFRYAPGHPRAVTLLAGLSAALGSIGVACAQDTAMFTGAVLLAGTGAGFASPALVELVQRNTAPAREGRLQSVVNSGTGFGVVAAGILSLVLGDAWRIAWLLIAGIALASVLSVLRLDRILAVPAGNGPRRRDAPSLVARSSVRGLGRPLAGAFVFGLGCAAVWVYGRATLEESGMTASMSAGAWMALGAGGACAILAARWLADHRIPTTWSVTALGTAGATALLGTAAGNPVLAYLAAAVFGLAYTAATSVLILWASSVAENSAGGTSLLFTALVLGQAAGAPLVGSLIEAAGPALAFSAAAVACAAGTVVTAGPAAATHLRTGRRADVSS</sequence>
<evidence type="ECO:0000256" key="2">
    <source>
        <dbReference type="ARBA" id="ARBA00022475"/>
    </source>
</evidence>
<evidence type="ECO:0000256" key="1">
    <source>
        <dbReference type="ARBA" id="ARBA00004651"/>
    </source>
</evidence>
<keyword evidence="4 6" id="KW-1133">Transmembrane helix</keyword>
<dbReference type="GO" id="GO:0022857">
    <property type="term" value="F:transmembrane transporter activity"/>
    <property type="evidence" value="ECO:0007669"/>
    <property type="project" value="InterPro"/>
</dbReference>
<evidence type="ECO:0000256" key="5">
    <source>
        <dbReference type="ARBA" id="ARBA00023136"/>
    </source>
</evidence>
<dbReference type="Gene3D" id="1.20.1250.20">
    <property type="entry name" value="MFS general substrate transporter like domains"/>
    <property type="match status" value="1"/>
</dbReference>
<dbReference type="SUPFAM" id="SSF103473">
    <property type="entry name" value="MFS general substrate transporter"/>
    <property type="match status" value="1"/>
</dbReference>
<feature type="transmembrane region" description="Helical" evidence="6">
    <location>
        <begin position="25"/>
        <end position="45"/>
    </location>
</feature>
<keyword evidence="5 6" id="KW-0472">Membrane</keyword>
<evidence type="ECO:0000256" key="6">
    <source>
        <dbReference type="SAM" id="Phobius"/>
    </source>
</evidence>
<feature type="transmembrane region" description="Helical" evidence="6">
    <location>
        <begin position="380"/>
        <end position="403"/>
    </location>
</feature>
<keyword evidence="3 6" id="KW-0812">Transmembrane</keyword>
<comment type="subcellular location">
    <subcellularLocation>
        <location evidence="1">Cell membrane</location>
        <topology evidence="1">Multi-pass membrane protein</topology>
    </subcellularLocation>
</comment>
<dbReference type="EMBL" id="CP024915">
    <property type="protein sequence ID" value="AUZ88640.1"/>
    <property type="molecule type" value="Genomic_DNA"/>
</dbReference>
<reference evidence="7 8" key="1">
    <citation type="submission" date="2017-11" db="EMBL/GenBank/DDBJ databases">
        <title>Draft genome of Arthrobacter agilis strain UMCV2, a plant growth-promoting rhizobacterium and biocontrol capacity of phytopathogenic fungi.</title>
        <authorList>
            <person name="Martinez-Camara R."/>
            <person name="Santoyo G."/>
            <person name="Moreno-Hagelsieb G."/>
            <person name="Valencia-Cantero E."/>
        </authorList>
    </citation>
    <scope>NUCLEOTIDE SEQUENCE [LARGE SCALE GENOMIC DNA]</scope>
    <source>
        <strain evidence="7 8">UMCV2</strain>
    </source>
</reference>
<evidence type="ECO:0000256" key="4">
    <source>
        <dbReference type="ARBA" id="ARBA00022989"/>
    </source>
</evidence>
<evidence type="ECO:0000313" key="7">
    <source>
        <dbReference type="EMBL" id="AUZ88640.1"/>
    </source>
</evidence>
<feature type="transmembrane region" description="Helical" evidence="6">
    <location>
        <begin position="118"/>
        <end position="142"/>
    </location>
</feature>
<feature type="transmembrane region" description="Helical" evidence="6">
    <location>
        <begin position="353"/>
        <end position="374"/>
    </location>
</feature>
<feature type="transmembrane region" description="Helical" evidence="6">
    <location>
        <begin position="294"/>
        <end position="313"/>
    </location>
</feature>
<dbReference type="AlphaFoldDB" id="A0A2L0UHC7"/>
<proteinExistence type="predicted"/>
<dbReference type="Proteomes" id="UP000239187">
    <property type="component" value="Chromosome"/>
</dbReference>
<evidence type="ECO:0000313" key="8">
    <source>
        <dbReference type="Proteomes" id="UP000239187"/>
    </source>
</evidence>
<keyword evidence="2" id="KW-1003">Cell membrane</keyword>
<dbReference type="InterPro" id="IPR036259">
    <property type="entry name" value="MFS_trans_sf"/>
</dbReference>
<dbReference type="InterPro" id="IPR011701">
    <property type="entry name" value="MFS"/>
</dbReference>
<evidence type="ECO:0000256" key="3">
    <source>
        <dbReference type="ARBA" id="ARBA00022692"/>
    </source>
</evidence>
<organism evidence="7 8">
    <name type="scientific">Arthrobacter agilis</name>
    <dbReference type="NCBI Taxonomy" id="37921"/>
    <lineage>
        <taxon>Bacteria</taxon>
        <taxon>Bacillati</taxon>
        <taxon>Actinomycetota</taxon>
        <taxon>Actinomycetes</taxon>
        <taxon>Micrococcales</taxon>
        <taxon>Micrococcaceae</taxon>
        <taxon>Arthrobacter</taxon>
    </lineage>
</organism>
<feature type="transmembrane region" description="Helical" evidence="6">
    <location>
        <begin position="154"/>
        <end position="176"/>
    </location>
</feature>
<dbReference type="InterPro" id="IPR050189">
    <property type="entry name" value="MFS_Efflux_Transporters"/>
</dbReference>
<dbReference type="PANTHER" id="PTHR43124:SF3">
    <property type="entry name" value="CHLORAMPHENICOL EFFLUX PUMP RV0191"/>
    <property type="match status" value="1"/>
</dbReference>
<feature type="transmembrane region" description="Helical" evidence="6">
    <location>
        <begin position="182"/>
        <end position="199"/>
    </location>
</feature>
<protein>
    <submittedName>
        <fullName evidence="7">MFS transporter</fullName>
    </submittedName>
</protein>
<dbReference type="Pfam" id="PF07690">
    <property type="entry name" value="MFS_1"/>
    <property type="match status" value="1"/>
</dbReference>
<feature type="transmembrane region" description="Helical" evidence="6">
    <location>
        <begin position="95"/>
        <end position="112"/>
    </location>
</feature>
<name>A0A2L0UHC7_9MICC</name>
<accession>A0A2L0UHC7</accession>
<dbReference type="GO" id="GO:0005886">
    <property type="term" value="C:plasma membrane"/>
    <property type="evidence" value="ECO:0007669"/>
    <property type="project" value="UniProtKB-SubCell"/>
</dbReference>
<feature type="transmembrane region" description="Helical" evidence="6">
    <location>
        <begin position="319"/>
        <end position="341"/>
    </location>
</feature>